<keyword evidence="1" id="KW-1185">Reference proteome</keyword>
<dbReference type="WBParaSite" id="jg8428">
    <property type="protein sequence ID" value="jg8428"/>
    <property type="gene ID" value="jg8428"/>
</dbReference>
<reference evidence="2" key="1">
    <citation type="submission" date="2022-11" db="UniProtKB">
        <authorList>
            <consortium name="WormBaseParasite"/>
        </authorList>
    </citation>
    <scope>IDENTIFICATION</scope>
</reference>
<evidence type="ECO:0000313" key="2">
    <source>
        <dbReference type="WBParaSite" id="jg8428"/>
    </source>
</evidence>
<proteinExistence type="predicted"/>
<name>A0A915EQK5_9BILA</name>
<dbReference type="AlphaFoldDB" id="A0A915EQK5"/>
<sequence length="192" mass="22323">MIMVLYTRVSRDNLSKKHVYSGLELLAEDRQETFFKIDLDIQVPPKDMQLDKWLIVTVNMKSSEKKSMNLFINLFYMNFMHKTGNTSGRPLYPADIDAYKKLFCFLKDNQDNVAHCAEEFRSETRCSDTVVDVMIHLAGKYKLHGGHWLCFFQELEKSVRSSQVFDYLMNAFCAPDNNTKLIVSMPSSHLQT</sequence>
<dbReference type="Proteomes" id="UP000887574">
    <property type="component" value="Unplaced"/>
</dbReference>
<organism evidence="1 2">
    <name type="scientific">Ditylenchus dipsaci</name>
    <dbReference type="NCBI Taxonomy" id="166011"/>
    <lineage>
        <taxon>Eukaryota</taxon>
        <taxon>Metazoa</taxon>
        <taxon>Ecdysozoa</taxon>
        <taxon>Nematoda</taxon>
        <taxon>Chromadorea</taxon>
        <taxon>Rhabditida</taxon>
        <taxon>Tylenchina</taxon>
        <taxon>Tylenchomorpha</taxon>
        <taxon>Sphaerularioidea</taxon>
        <taxon>Anguinidae</taxon>
        <taxon>Anguininae</taxon>
        <taxon>Ditylenchus</taxon>
    </lineage>
</organism>
<accession>A0A915EQK5</accession>
<evidence type="ECO:0000313" key="1">
    <source>
        <dbReference type="Proteomes" id="UP000887574"/>
    </source>
</evidence>
<protein>
    <submittedName>
        <fullName evidence="2">Uncharacterized protein</fullName>
    </submittedName>
</protein>